<dbReference type="InterPro" id="IPR011051">
    <property type="entry name" value="RmlC_Cupin_sf"/>
</dbReference>
<evidence type="ECO:0008006" key="3">
    <source>
        <dbReference type="Google" id="ProtNLM"/>
    </source>
</evidence>
<gene>
    <name evidence="1" type="ORF">ACFFHM_17020</name>
</gene>
<dbReference type="RefSeq" id="WP_335963924.1">
    <property type="nucleotide sequence ID" value="NZ_JAXBLX010000068.1"/>
</dbReference>
<dbReference type="SUPFAM" id="SSF51182">
    <property type="entry name" value="RmlC-like cupins"/>
    <property type="match status" value="1"/>
</dbReference>
<dbReference type="Proteomes" id="UP001589838">
    <property type="component" value="Unassembled WGS sequence"/>
</dbReference>
<evidence type="ECO:0000313" key="1">
    <source>
        <dbReference type="EMBL" id="MFC0472157.1"/>
    </source>
</evidence>
<reference evidence="1 2" key="1">
    <citation type="submission" date="2024-09" db="EMBL/GenBank/DDBJ databases">
        <authorList>
            <person name="Sun Q."/>
            <person name="Mori K."/>
        </authorList>
    </citation>
    <scope>NUCLEOTIDE SEQUENCE [LARGE SCALE GENOMIC DNA]</scope>
    <source>
        <strain evidence="1 2">NCAIM B.02610</strain>
    </source>
</reference>
<comment type="caution">
    <text evidence="1">The sequence shown here is derived from an EMBL/GenBank/DDBJ whole genome shotgun (WGS) entry which is preliminary data.</text>
</comment>
<dbReference type="Gene3D" id="2.60.120.10">
    <property type="entry name" value="Jelly Rolls"/>
    <property type="match status" value="1"/>
</dbReference>
<organism evidence="1 2">
    <name type="scientific">Halalkalibacter kiskunsagensis</name>
    <dbReference type="NCBI Taxonomy" id="1548599"/>
    <lineage>
        <taxon>Bacteria</taxon>
        <taxon>Bacillati</taxon>
        <taxon>Bacillota</taxon>
        <taxon>Bacilli</taxon>
        <taxon>Bacillales</taxon>
        <taxon>Bacillaceae</taxon>
        <taxon>Halalkalibacter</taxon>
    </lineage>
</organism>
<name>A0ABV6KGR2_9BACI</name>
<dbReference type="EMBL" id="JBHLUX010000039">
    <property type="protein sequence ID" value="MFC0472157.1"/>
    <property type="molecule type" value="Genomic_DNA"/>
</dbReference>
<protein>
    <recommendedName>
        <fullName evidence="3">Mannose-6-phosphate isomerase</fullName>
    </recommendedName>
</protein>
<keyword evidence="2" id="KW-1185">Reference proteome</keyword>
<sequence>MMKKELLIAELEKTDGIFTLAPAWVPRSFMIPGKRLKLHPDDLYALGKERGGINERWFASTTQADNGPETPVDEGLSYIVIKNEGQIHKVLLKEAIEIMGDDLLGKAVMKTHGGWTVLTKFFDNYGPIPFHIHQMEEHAKDVGKDGKPESYYFPPQYNQIVNAFPYTFFGLDSITTKEDIKRCLANWENGDNDILKYSKAYRLTPGTGWDVPAGILHAPGSLVTYELQKNVDIFGMFQSIVEGRSVPRELLVKDVPEEKYEDLDYLVGIVDWETNTDPNFMKNHYRIPKPVSQLENMQEQGFEEYWIVYDNEYYSAKELTVYPGKSVHITDDEAYGFIVVQGRGYLDRVNVECPGMVRFTDLTSDEGFVTKNKAKNGITIKNESEVENLVMLKHFGPRV</sequence>
<proteinExistence type="predicted"/>
<evidence type="ECO:0000313" key="2">
    <source>
        <dbReference type="Proteomes" id="UP001589838"/>
    </source>
</evidence>
<accession>A0ABV6KGR2</accession>
<dbReference type="InterPro" id="IPR014710">
    <property type="entry name" value="RmlC-like_jellyroll"/>
</dbReference>